<protein>
    <submittedName>
        <fullName evidence="1">Uncharacterized protein</fullName>
    </submittedName>
</protein>
<gene>
    <name evidence="1" type="ORF">F4553_008061</name>
</gene>
<dbReference type="Proteomes" id="UP000587527">
    <property type="component" value="Unassembled WGS sequence"/>
</dbReference>
<reference evidence="1 2" key="1">
    <citation type="submission" date="2020-08" db="EMBL/GenBank/DDBJ databases">
        <title>Sequencing the genomes of 1000 actinobacteria strains.</title>
        <authorList>
            <person name="Klenk H.-P."/>
        </authorList>
    </citation>
    <scope>NUCLEOTIDE SEQUENCE [LARGE SCALE GENOMIC DNA]</scope>
    <source>
        <strain evidence="1 2">DSM 45362</strain>
    </source>
</reference>
<evidence type="ECO:0000313" key="2">
    <source>
        <dbReference type="Proteomes" id="UP000587527"/>
    </source>
</evidence>
<accession>A0A841BZN3</accession>
<comment type="caution">
    <text evidence="1">The sequence shown here is derived from an EMBL/GenBank/DDBJ whole genome shotgun (WGS) entry which is preliminary data.</text>
</comment>
<dbReference type="AlphaFoldDB" id="A0A841BZN3"/>
<name>A0A841BZN3_9ACTN</name>
<sequence length="173" mass="20063">MIFDKRIITTLTAPLEVVTKGRDAERGLSGRILGLNETDNEFLSTWGLPRTEMFHPFPPNEVVTDDMDYFTHFGNFGPADEPTTRAQAFNDGMILSRTFDQPVRYKIVNSSMMQFGTTMWRWVSLSEILIEMSEMDEDYFPGLALFWQHCRSVDTRIDLNPVLSYWQARVHNL</sequence>
<dbReference type="EMBL" id="JACHMN010000003">
    <property type="protein sequence ID" value="MBB5874627.1"/>
    <property type="molecule type" value="Genomic_DNA"/>
</dbReference>
<keyword evidence="2" id="KW-1185">Reference proteome</keyword>
<proteinExistence type="predicted"/>
<dbReference type="RefSeq" id="WP_184846897.1">
    <property type="nucleotide sequence ID" value="NZ_JACHMN010000003.1"/>
</dbReference>
<evidence type="ECO:0000313" key="1">
    <source>
        <dbReference type="EMBL" id="MBB5874627.1"/>
    </source>
</evidence>
<organism evidence="1 2">
    <name type="scientific">Allocatelliglobosispora scoriae</name>
    <dbReference type="NCBI Taxonomy" id="643052"/>
    <lineage>
        <taxon>Bacteria</taxon>
        <taxon>Bacillati</taxon>
        <taxon>Actinomycetota</taxon>
        <taxon>Actinomycetes</taxon>
        <taxon>Micromonosporales</taxon>
        <taxon>Micromonosporaceae</taxon>
        <taxon>Allocatelliglobosispora</taxon>
    </lineage>
</organism>